<feature type="compositionally biased region" description="Basic and acidic residues" evidence="2">
    <location>
        <begin position="388"/>
        <end position="403"/>
    </location>
</feature>
<dbReference type="EMBL" id="CAJVQA010032855">
    <property type="protein sequence ID" value="CAG8803689.1"/>
    <property type="molecule type" value="Genomic_DNA"/>
</dbReference>
<evidence type="ECO:0000313" key="4">
    <source>
        <dbReference type="Proteomes" id="UP000789759"/>
    </source>
</evidence>
<organism evidence="3 4">
    <name type="scientific">Cetraspora pellucida</name>
    <dbReference type="NCBI Taxonomy" id="1433469"/>
    <lineage>
        <taxon>Eukaryota</taxon>
        <taxon>Fungi</taxon>
        <taxon>Fungi incertae sedis</taxon>
        <taxon>Mucoromycota</taxon>
        <taxon>Glomeromycotina</taxon>
        <taxon>Glomeromycetes</taxon>
        <taxon>Diversisporales</taxon>
        <taxon>Gigasporaceae</taxon>
        <taxon>Cetraspora</taxon>
    </lineage>
</organism>
<protein>
    <submittedName>
        <fullName evidence="3">12806_t:CDS:1</fullName>
    </submittedName>
</protein>
<dbReference type="OrthoDB" id="2493914at2759"/>
<keyword evidence="4" id="KW-1185">Reference proteome</keyword>
<feature type="non-terminal residue" evidence="3">
    <location>
        <position position="403"/>
    </location>
</feature>
<keyword evidence="1" id="KW-0175">Coiled coil</keyword>
<reference evidence="3" key="1">
    <citation type="submission" date="2021-06" db="EMBL/GenBank/DDBJ databases">
        <authorList>
            <person name="Kallberg Y."/>
            <person name="Tangrot J."/>
            <person name="Rosling A."/>
        </authorList>
    </citation>
    <scope>NUCLEOTIDE SEQUENCE</scope>
    <source>
        <strain evidence="3">FL966</strain>
    </source>
</reference>
<evidence type="ECO:0000256" key="2">
    <source>
        <dbReference type="SAM" id="MobiDB-lite"/>
    </source>
</evidence>
<feature type="non-terminal residue" evidence="3">
    <location>
        <position position="1"/>
    </location>
</feature>
<evidence type="ECO:0000256" key="1">
    <source>
        <dbReference type="SAM" id="Coils"/>
    </source>
</evidence>
<dbReference type="AlphaFoldDB" id="A0A9N9K125"/>
<evidence type="ECO:0000313" key="3">
    <source>
        <dbReference type="EMBL" id="CAG8803689.1"/>
    </source>
</evidence>
<sequence length="403" mass="45088">TTTKTLLKTKPKNFKPKFNRITYEKAIKATLNKLTSPQHSSVYATALKFEVAETTLSYKETQLVGYCLNMQSLEFGLTRSGVNHCVIEINIDETGFIISARVQKVLAKKGAYQVHKIAYGNVHEHISIASTISGLLTGAPSGSIMAFIDSGYMKESIFEMYIKHFVNSISPSHLLAEILFSKLKKEYDKGCNRLHNINGKIVTKYSFTSILGLAYIKAFTSEVIMNLFKTTRIWPFNPDTISIDHLNLSLSTKKTDFLLSLTKQTLLSPSLPTSSLSSSSLPSTLLSSFLLLSSLLLSSSLFSSSHISLESLKIENEHLKKEIKQLEKMKQNYITMQEELETFKKPGTSSLKLILKYPASCLLSANETLKEADNLAKKKVEKTKRKKEVAAQKKAEHELKKAQ</sequence>
<gene>
    <name evidence="3" type="ORF">CPELLU_LOCUS17929</name>
</gene>
<dbReference type="Proteomes" id="UP000789759">
    <property type="component" value="Unassembled WGS sequence"/>
</dbReference>
<feature type="coiled-coil region" evidence="1">
    <location>
        <begin position="309"/>
        <end position="339"/>
    </location>
</feature>
<feature type="region of interest" description="Disordered" evidence="2">
    <location>
        <begin position="380"/>
        <end position="403"/>
    </location>
</feature>
<accession>A0A9N9K125</accession>
<proteinExistence type="predicted"/>
<name>A0A9N9K125_9GLOM</name>
<comment type="caution">
    <text evidence="3">The sequence shown here is derived from an EMBL/GenBank/DDBJ whole genome shotgun (WGS) entry which is preliminary data.</text>
</comment>